<evidence type="ECO:0000313" key="1">
    <source>
        <dbReference type="EMBL" id="KAK1136006.1"/>
    </source>
</evidence>
<organism evidence="1 2">
    <name type="scientific">Melipona bicolor</name>
    <dbReference type="NCBI Taxonomy" id="60889"/>
    <lineage>
        <taxon>Eukaryota</taxon>
        <taxon>Metazoa</taxon>
        <taxon>Ecdysozoa</taxon>
        <taxon>Arthropoda</taxon>
        <taxon>Hexapoda</taxon>
        <taxon>Insecta</taxon>
        <taxon>Pterygota</taxon>
        <taxon>Neoptera</taxon>
        <taxon>Endopterygota</taxon>
        <taxon>Hymenoptera</taxon>
        <taxon>Apocrita</taxon>
        <taxon>Aculeata</taxon>
        <taxon>Apoidea</taxon>
        <taxon>Anthophila</taxon>
        <taxon>Apidae</taxon>
        <taxon>Melipona</taxon>
    </lineage>
</organism>
<sequence>MAVDLRRTVRGRAEPFRVWSITQVETRVFRAAVIRYLEVPPASKVPPAPGHSKSSDEIMARKVAVSSAAIRRRAFDSRLLEATVYSGRTISSRAEWKSRVN</sequence>
<protein>
    <submittedName>
        <fullName evidence="1">Uncharacterized protein</fullName>
    </submittedName>
</protein>
<keyword evidence="2" id="KW-1185">Reference proteome</keyword>
<reference evidence="1" key="1">
    <citation type="submission" date="2021-10" db="EMBL/GenBank/DDBJ databases">
        <title>Melipona bicolor Genome sequencing and assembly.</title>
        <authorList>
            <person name="Araujo N.S."/>
            <person name="Arias M.C."/>
        </authorList>
    </citation>
    <scope>NUCLEOTIDE SEQUENCE</scope>
    <source>
        <strain evidence="1">USP_2M_L1-L4_2017</strain>
        <tissue evidence="1">Whole body</tissue>
    </source>
</reference>
<evidence type="ECO:0000313" key="2">
    <source>
        <dbReference type="Proteomes" id="UP001177670"/>
    </source>
</evidence>
<name>A0AA40GDU5_9HYME</name>
<dbReference type="EMBL" id="JAHYIQ010000001">
    <property type="protein sequence ID" value="KAK1136006.1"/>
    <property type="molecule type" value="Genomic_DNA"/>
</dbReference>
<dbReference type="AlphaFoldDB" id="A0AA40GDU5"/>
<proteinExistence type="predicted"/>
<comment type="caution">
    <text evidence="1">The sequence shown here is derived from an EMBL/GenBank/DDBJ whole genome shotgun (WGS) entry which is preliminary data.</text>
</comment>
<accession>A0AA40GDU5</accession>
<dbReference type="Proteomes" id="UP001177670">
    <property type="component" value="Unassembled WGS sequence"/>
</dbReference>
<gene>
    <name evidence="1" type="ORF">K0M31_000575</name>
</gene>